<organism evidence="2 3">
    <name type="scientific">Heracleum sosnowskyi</name>
    <dbReference type="NCBI Taxonomy" id="360622"/>
    <lineage>
        <taxon>Eukaryota</taxon>
        <taxon>Viridiplantae</taxon>
        <taxon>Streptophyta</taxon>
        <taxon>Embryophyta</taxon>
        <taxon>Tracheophyta</taxon>
        <taxon>Spermatophyta</taxon>
        <taxon>Magnoliopsida</taxon>
        <taxon>eudicotyledons</taxon>
        <taxon>Gunneridae</taxon>
        <taxon>Pentapetalae</taxon>
        <taxon>asterids</taxon>
        <taxon>campanulids</taxon>
        <taxon>Apiales</taxon>
        <taxon>Apiaceae</taxon>
        <taxon>Apioideae</taxon>
        <taxon>apioid superclade</taxon>
        <taxon>Tordylieae</taxon>
        <taxon>Tordyliinae</taxon>
        <taxon>Heracleum</taxon>
    </lineage>
</organism>
<accession>A0AAD8IWT8</accession>
<dbReference type="SUPFAM" id="SSF53098">
    <property type="entry name" value="Ribonuclease H-like"/>
    <property type="match status" value="1"/>
</dbReference>
<reference evidence="2" key="2">
    <citation type="submission" date="2023-05" db="EMBL/GenBank/DDBJ databases">
        <authorList>
            <person name="Schelkunov M.I."/>
        </authorList>
    </citation>
    <scope>NUCLEOTIDE SEQUENCE</scope>
    <source>
        <strain evidence="2">Hsosn_3</strain>
        <tissue evidence="2">Leaf</tissue>
    </source>
</reference>
<dbReference type="CDD" id="cd06222">
    <property type="entry name" value="RNase_H_like"/>
    <property type="match status" value="1"/>
</dbReference>
<comment type="caution">
    <text evidence="2">The sequence shown here is derived from an EMBL/GenBank/DDBJ whole genome shotgun (WGS) entry which is preliminary data.</text>
</comment>
<dbReference type="EMBL" id="JAUIZM010000003">
    <property type="protein sequence ID" value="KAK1392383.1"/>
    <property type="molecule type" value="Genomic_DNA"/>
</dbReference>
<evidence type="ECO:0000313" key="2">
    <source>
        <dbReference type="EMBL" id="KAK1392383.1"/>
    </source>
</evidence>
<protein>
    <recommendedName>
        <fullName evidence="1">RNase H type-1 domain-containing protein</fullName>
    </recommendedName>
</protein>
<dbReference type="InterPro" id="IPR002156">
    <property type="entry name" value="RNaseH_domain"/>
</dbReference>
<dbReference type="GO" id="GO:0003676">
    <property type="term" value="F:nucleic acid binding"/>
    <property type="evidence" value="ECO:0007669"/>
    <property type="project" value="InterPro"/>
</dbReference>
<reference evidence="2" key="1">
    <citation type="submission" date="2023-02" db="EMBL/GenBank/DDBJ databases">
        <title>Genome of toxic invasive species Heracleum sosnowskyi carries increased number of genes despite the absence of recent whole-genome duplications.</title>
        <authorList>
            <person name="Schelkunov M."/>
            <person name="Shtratnikova V."/>
            <person name="Makarenko M."/>
            <person name="Klepikova A."/>
            <person name="Omelchenko D."/>
            <person name="Novikova G."/>
            <person name="Obukhova E."/>
            <person name="Bogdanov V."/>
            <person name="Penin A."/>
            <person name="Logacheva M."/>
        </authorList>
    </citation>
    <scope>NUCLEOTIDE SEQUENCE</scope>
    <source>
        <strain evidence="2">Hsosn_3</strain>
        <tissue evidence="2">Leaf</tissue>
    </source>
</reference>
<gene>
    <name evidence="2" type="ORF">POM88_011439</name>
</gene>
<name>A0AAD8IWT8_9APIA</name>
<dbReference type="InterPro" id="IPR012337">
    <property type="entry name" value="RNaseH-like_sf"/>
</dbReference>
<dbReference type="GO" id="GO:0004523">
    <property type="term" value="F:RNA-DNA hybrid ribonuclease activity"/>
    <property type="evidence" value="ECO:0007669"/>
    <property type="project" value="InterPro"/>
</dbReference>
<dbReference type="Gene3D" id="3.30.420.10">
    <property type="entry name" value="Ribonuclease H-like superfamily/Ribonuclease H"/>
    <property type="match status" value="1"/>
</dbReference>
<dbReference type="AlphaFoldDB" id="A0AAD8IWT8"/>
<dbReference type="Pfam" id="PF13456">
    <property type="entry name" value="RVT_3"/>
    <property type="match status" value="1"/>
</dbReference>
<feature type="domain" description="RNase H type-1" evidence="1">
    <location>
        <begin position="113"/>
        <end position="220"/>
    </location>
</feature>
<dbReference type="InterPro" id="IPR036397">
    <property type="entry name" value="RNaseH_sf"/>
</dbReference>
<sequence length="250" mass="28652">MRKCERPLGKMRMLSLYELWINRLYVRSSCKLEREGKTNETERWVFEGKVTPNAILVERVNPPVEDQGKYAQRIYNNQTTKNQNDTAKKWPAPPVGVIKINADASLVDEGWIDMGVIARNHKGRVLFAATRRERAWWSPEIAEAKALILAINLEKRHGLQEIILESDCKQLVSRLNQSITHLSDLDSVLCDILSLCSVFMSLSWSHVRREGNSVAHHLAKLFPFGSQQVWENHCPMQVACHVSMDILSLH</sequence>
<dbReference type="InterPro" id="IPR052929">
    <property type="entry name" value="RNase_H-like_EbsB-rel"/>
</dbReference>
<dbReference type="PANTHER" id="PTHR47074">
    <property type="entry name" value="BNAC02G40300D PROTEIN"/>
    <property type="match status" value="1"/>
</dbReference>
<evidence type="ECO:0000259" key="1">
    <source>
        <dbReference type="Pfam" id="PF13456"/>
    </source>
</evidence>
<proteinExistence type="predicted"/>
<evidence type="ECO:0000313" key="3">
    <source>
        <dbReference type="Proteomes" id="UP001237642"/>
    </source>
</evidence>
<keyword evidence="3" id="KW-1185">Reference proteome</keyword>
<dbReference type="PANTHER" id="PTHR47074:SF21">
    <property type="entry name" value="RNASE H TYPE-1 DOMAIN-CONTAINING PROTEIN"/>
    <property type="match status" value="1"/>
</dbReference>
<dbReference type="Proteomes" id="UP001237642">
    <property type="component" value="Unassembled WGS sequence"/>
</dbReference>
<dbReference type="InterPro" id="IPR044730">
    <property type="entry name" value="RNase_H-like_dom_plant"/>
</dbReference>